<dbReference type="AlphaFoldDB" id="A0A9N8VGM1"/>
<comment type="caution">
    <text evidence="2">The sequence shown here is derived from an EMBL/GenBank/DDBJ whole genome shotgun (WGS) entry which is preliminary data.</text>
</comment>
<evidence type="ECO:0000313" key="3">
    <source>
        <dbReference type="Proteomes" id="UP000789508"/>
    </source>
</evidence>
<name>A0A9N8VGM1_9GLOM</name>
<protein>
    <submittedName>
        <fullName evidence="2">14371_t:CDS:1</fullName>
    </submittedName>
</protein>
<organism evidence="2 3">
    <name type="scientific">Ambispora leptoticha</name>
    <dbReference type="NCBI Taxonomy" id="144679"/>
    <lineage>
        <taxon>Eukaryota</taxon>
        <taxon>Fungi</taxon>
        <taxon>Fungi incertae sedis</taxon>
        <taxon>Mucoromycota</taxon>
        <taxon>Glomeromycotina</taxon>
        <taxon>Glomeromycetes</taxon>
        <taxon>Archaeosporales</taxon>
        <taxon>Ambisporaceae</taxon>
        <taxon>Ambispora</taxon>
    </lineage>
</organism>
<evidence type="ECO:0000256" key="1">
    <source>
        <dbReference type="SAM" id="MobiDB-lite"/>
    </source>
</evidence>
<dbReference type="Proteomes" id="UP000789508">
    <property type="component" value="Unassembled WGS sequence"/>
</dbReference>
<accession>A0A9N8VGM1</accession>
<gene>
    <name evidence="2" type="ORF">ALEPTO_LOCUS1241</name>
</gene>
<dbReference type="EMBL" id="CAJVPS010000125">
    <property type="protein sequence ID" value="CAG8455203.1"/>
    <property type="molecule type" value="Genomic_DNA"/>
</dbReference>
<proteinExistence type="predicted"/>
<evidence type="ECO:0000313" key="2">
    <source>
        <dbReference type="EMBL" id="CAG8455203.1"/>
    </source>
</evidence>
<keyword evidence="3" id="KW-1185">Reference proteome</keyword>
<feature type="region of interest" description="Disordered" evidence="1">
    <location>
        <begin position="1"/>
        <end position="23"/>
    </location>
</feature>
<sequence>MRRKICGKVEKRKQPSAGSMEPICQRAKRESGKLFQNAYVSKDISQGLKKGTMQHMVTIITIPRNKLRNLIRYERMRMSLTDCLAFNAAKIFDTEIRRY</sequence>
<reference evidence="2" key="1">
    <citation type="submission" date="2021-06" db="EMBL/GenBank/DDBJ databases">
        <authorList>
            <person name="Kallberg Y."/>
            <person name="Tangrot J."/>
            <person name="Rosling A."/>
        </authorList>
    </citation>
    <scope>NUCLEOTIDE SEQUENCE</scope>
    <source>
        <strain evidence="2">FL130A</strain>
    </source>
</reference>